<feature type="region of interest" description="Disordered" evidence="1">
    <location>
        <begin position="210"/>
        <end position="249"/>
    </location>
</feature>
<gene>
    <name evidence="2" type="ORF">Moror_11169</name>
</gene>
<proteinExistence type="predicted"/>
<feature type="compositionally biased region" description="Gly residues" evidence="1">
    <location>
        <begin position="240"/>
        <end position="249"/>
    </location>
</feature>
<dbReference type="AlphaFoldDB" id="V2WM94"/>
<dbReference type="KEGG" id="mrr:Moror_11169"/>
<name>V2WM94_MONRO</name>
<evidence type="ECO:0000256" key="1">
    <source>
        <dbReference type="SAM" id="MobiDB-lite"/>
    </source>
</evidence>
<accession>V2WM94</accession>
<comment type="caution">
    <text evidence="2">The sequence shown here is derived from an EMBL/GenBank/DDBJ whole genome shotgun (WGS) entry which is preliminary data.</text>
</comment>
<evidence type="ECO:0000313" key="3">
    <source>
        <dbReference type="Proteomes" id="UP000017559"/>
    </source>
</evidence>
<dbReference type="EMBL" id="AWSO01001832">
    <property type="protein sequence ID" value="ESK82677.1"/>
    <property type="molecule type" value="Genomic_DNA"/>
</dbReference>
<keyword evidence="3" id="KW-1185">Reference proteome</keyword>
<reference evidence="2 3" key="1">
    <citation type="journal article" date="2014" name="BMC Genomics">
        <title>Genome and secretome analysis of the hemibiotrophic fungal pathogen, Moniliophthora roreri, which causes frosty pod rot disease of cacao: mechanisms of the biotrophic and necrotrophic phases.</title>
        <authorList>
            <person name="Meinhardt L.W."/>
            <person name="Costa G.G.L."/>
            <person name="Thomazella D.P.T."/>
            <person name="Teixeira P.J.P.L."/>
            <person name="Carazzolle M.F."/>
            <person name="Schuster S.C."/>
            <person name="Carlson J.E."/>
            <person name="Guiltinan M.J."/>
            <person name="Mieczkowski P."/>
            <person name="Farmer A."/>
            <person name="Ramaraj T."/>
            <person name="Crozier J."/>
            <person name="Davis R.E."/>
            <person name="Shao J."/>
            <person name="Melnick R.L."/>
            <person name="Pereira G.A.G."/>
            <person name="Bailey B.A."/>
        </authorList>
    </citation>
    <scope>NUCLEOTIDE SEQUENCE [LARGE SCALE GENOMIC DNA]</scope>
    <source>
        <strain evidence="2 3">MCA 2997</strain>
    </source>
</reference>
<sequence length="249" mass="27825">MPSSWKNLSIKSFYPGRQAIANSGRTKPDFNAQDRIRLLPVLRSKTTRKNLAALFTARHPSRLWIHRTQPQLQHFGSIRFPARRLSPRGGVCGSAVNTEHMYRSDLRVIASTRSPLTTSCCSVLHELNEEGLSPDEFRSTRSLGRQKICEIGSRCTRDLGYLRKGFVSVFKCYANVDDLFPAHIDTPQTNKLAPASRVTPSDAPSLAAVQTTLTRHSRQHSKDILRRSRPDRDPGRGQERGGVAGSHKG</sequence>
<dbReference type="HOGENOM" id="CLU_1116000_0_0_1"/>
<organism evidence="2 3">
    <name type="scientific">Moniliophthora roreri (strain MCA 2997)</name>
    <name type="common">Cocoa frosty pod rot fungus</name>
    <name type="synonym">Crinipellis roreri</name>
    <dbReference type="NCBI Taxonomy" id="1381753"/>
    <lineage>
        <taxon>Eukaryota</taxon>
        <taxon>Fungi</taxon>
        <taxon>Dikarya</taxon>
        <taxon>Basidiomycota</taxon>
        <taxon>Agaricomycotina</taxon>
        <taxon>Agaricomycetes</taxon>
        <taxon>Agaricomycetidae</taxon>
        <taxon>Agaricales</taxon>
        <taxon>Marasmiineae</taxon>
        <taxon>Marasmiaceae</taxon>
        <taxon>Moniliophthora</taxon>
    </lineage>
</organism>
<feature type="compositionally biased region" description="Basic and acidic residues" evidence="1">
    <location>
        <begin position="220"/>
        <end position="239"/>
    </location>
</feature>
<dbReference type="Proteomes" id="UP000017559">
    <property type="component" value="Unassembled WGS sequence"/>
</dbReference>
<evidence type="ECO:0000313" key="2">
    <source>
        <dbReference type="EMBL" id="ESK82677.1"/>
    </source>
</evidence>
<protein>
    <submittedName>
        <fullName evidence="2">Uncharacterized protein</fullName>
    </submittedName>
</protein>